<keyword evidence="2" id="KW-1133">Transmembrane helix</keyword>
<feature type="domain" description="FIST" evidence="3">
    <location>
        <begin position="152"/>
        <end position="333"/>
    </location>
</feature>
<protein>
    <recommendedName>
        <fullName evidence="3">FIST domain-containing protein</fullName>
    </recommendedName>
</protein>
<sequence>MPLSLSGLRTAIFSVLGAASVALTIWLQRHRNWLLSGSRSRSSESEMEPSRRSPRRKLTEGTCSSAHGFSLQELSHDVLLSSLTLLSACDLAQVANCSRLFLLLSLDASKRPSLVAAMGSPEEVSRKLRQSLAARPSLGFIFGPSAPRGSKAEARERVKKLLDGLPPECQIVGAATSDAQALVAPSDNTQETVMRDQESSSELEISLMLGAFPAAVAHSFYLSPEVCQDTFQLDGPELAKKLADCGVPEGPEWGTVVLILGDRFQHRGFDPERFVAILQQRCPKAGIIGGIVGDPLLLRRGGRLQEHRSGALGLALRGDVPLTAMVSRGCRSIFQGFHTSMEAVMEPGDCEDPTEPEHYLVIPTLVDSGGARHEPLGLAIQAQQKHGGFPLYAGLRPRGQAQGFLLEQLGQASFSQGGKMRLPFDATLKAQCGTSPDCEVGLFQLSPEASREDLRGLLGHVRKNCEVYDQHFPVKGLANLQETTERDPDPLKSQ</sequence>
<proteinExistence type="predicted"/>
<feature type="transmembrane region" description="Helical" evidence="2">
    <location>
        <begin position="6"/>
        <end position="27"/>
    </location>
</feature>
<evidence type="ECO:0000256" key="1">
    <source>
        <dbReference type="SAM" id="MobiDB-lite"/>
    </source>
</evidence>
<comment type="caution">
    <text evidence="4">The sequence shown here is derived from an EMBL/GenBank/DDBJ whole genome shotgun (WGS) entry which is preliminary data.</text>
</comment>
<dbReference type="OrthoDB" id="424480at2759"/>
<keyword evidence="2" id="KW-0472">Membrane</keyword>
<reference evidence="4 5" key="1">
    <citation type="submission" date="2016-02" db="EMBL/GenBank/DDBJ databases">
        <title>Genome analysis of coral dinoflagellate symbionts highlights evolutionary adaptations to a symbiotic lifestyle.</title>
        <authorList>
            <person name="Aranda M."/>
            <person name="Li Y."/>
            <person name="Liew Y.J."/>
            <person name="Baumgarten S."/>
            <person name="Simakov O."/>
            <person name="Wilson M."/>
            <person name="Piel J."/>
            <person name="Ashoor H."/>
            <person name="Bougouffa S."/>
            <person name="Bajic V.B."/>
            <person name="Ryu T."/>
            <person name="Ravasi T."/>
            <person name="Bayer T."/>
            <person name="Micklem G."/>
            <person name="Kim H."/>
            <person name="Bhak J."/>
            <person name="Lajeunesse T.C."/>
            <person name="Voolstra C.R."/>
        </authorList>
    </citation>
    <scope>NUCLEOTIDE SEQUENCE [LARGE SCALE GENOMIC DNA]</scope>
    <source>
        <strain evidence="4 5">CCMP2467</strain>
    </source>
</reference>
<dbReference type="Pfam" id="PF08495">
    <property type="entry name" value="FIST"/>
    <property type="match status" value="1"/>
</dbReference>
<name>A0A1Q9ELV9_SYMMI</name>
<organism evidence="4 5">
    <name type="scientific">Symbiodinium microadriaticum</name>
    <name type="common">Dinoflagellate</name>
    <name type="synonym">Zooxanthella microadriatica</name>
    <dbReference type="NCBI Taxonomy" id="2951"/>
    <lineage>
        <taxon>Eukaryota</taxon>
        <taxon>Sar</taxon>
        <taxon>Alveolata</taxon>
        <taxon>Dinophyceae</taxon>
        <taxon>Suessiales</taxon>
        <taxon>Symbiodiniaceae</taxon>
        <taxon>Symbiodinium</taxon>
    </lineage>
</organism>
<gene>
    <name evidence="4" type="ORF">AK812_SmicGene8097</name>
</gene>
<evidence type="ECO:0000313" key="5">
    <source>
        <dbReference type="Proteomes" id="UP000186817"/>
    </source>
</evidence>
<keyword evidence="2" id="KW-0812">Transmembrane</keyword>
<evidence type="ECO:0000256" key="2">
    <source>
        <dbReference type="SAM" id="Phobius"/>
    </source>
</evidence>
<feature type="compositionally biased region" description="Basic and acidic residues" evidence="1">
    <location>
        <begin position="41"/>
        <end position="51"/>
    </location>
</feature>
<feature type="region of interest" description="Disordered" evidence="1">
    <location>
        <begin position="38"/>
        <end position="60"/>
    </location>
</feature>
<accession>A0A1Q9ELV9</accession>
<dbReference type="AlphaFoldDB" id="A0A1Q9ELV9"/>
<keyword evidence="5" id="KW-1185">Reference proteome</keyword>
<dbReference type="InterPro" id="IPR013702">
    <property type="entry name" value="FIST_domain_N"/>
</dbReference>
<evidence type="ECO:0000313" key="4">
    <source>
        <dbReference type="EMBL" id="OLQ08429.1"/>
    </source>
</evidence>
<evidence type="ECO:0000259" key="3">
    <source>
        <dbReference type="Pfam" id="PF08495"/>
    </source>
</evidence>
<dbReference type="Proteomes" id="UP000186817">
    <property type="component" value="Unassembled WGS sequence"/>
</dbReference>
<dbReference type="EMBL" id="LSRX01000118">
    <property type="protein sequence ID" value="OLQ08429.1"/>
    <property type="molecule type" value="Genomic_DNA"/>
</dbReference>